<gene>
    <name evidence="3" type="ORF">JYP50_01180</name>
</gene>
<dbReference type="RefSeq" id="WP_206558620.1">
    <property type="nucleotide sequence ID" value="NZ_JAFKCZ010000001.1"/>
</dbReference>
<evidence type="ECO:0000313" key="4">
    <source>
        <dbReference type="Proteomes" id="UP000664303"/>
    </source>
</evidence>
<dbReference type="AlphaFoldDB" id="A0A939IKP9"/>
<organism evidence="3 4">
    <name type="scientific">Parahaliea mediterranea</name>
    <dbReference type="NCBI Taxonomy" id="651086"/>
    <lineage>
        <taxon>Bacteria</taxon>
        <taxon>Pseudomonadati</taxon>
        <taxon>Pseudomonadota</taxon>
        <taxon>Gammaproteobacteria</taxon>
        <taxon>Cellvibrionales</taxon>
        <taxon>Halieaceae</taxon>
        <taxon>Parahaliea</taxon>
    </lineage>
</organism>
<dbReference type="GO" id="GO:1901135">
    <property type="term" value="P:carbohydrate derivative metabolic process"/>
    <property type="evidence" value="ECO:0007669"/>
    <property type="project" value="UniProtKB-ARBA"/>
</dbReference>
<dbReference type="PANTHER" id="PTHR12526:SF627">
    <property type="entry name" value="D-RHAMNOSYLTRANSFERASE WBPZ"/>
    <property type="match status" value="1"/>
</dbReference>
<dbReference type="InterPro" id="IPR001296">
    <property type="entry name" value="Glyco_trans_1"/>
</dbReference>
<sequence length="381" mass="42482">MNVLHVYRTYFPDTQGGLEEVIRQICLGCIDRGIHSRVFTLSANPATGDIRRPEAEVVQVRKTFEIASCSVALTGWTRFAREIEWADVVHYHFPWPFSDILYLLAARHKPSVLTYHSDIVRQRVLGAIYQPLMKRYLAGMDRIVATSPNYFATSKVLSDFADKVEVIPIGINEQSYPGTRLSETDLQRAEAVCGRDFFLFVGVLRYYKGLHILLDAIRGAPYQVVIVGSGPVERELREQAARLGLDNVHFTGFVSDSEKMALFKLCRGVVFPSYLRSEAFGVTLLEGAMSGKPLISAEVGSGTSHVNIDGETGYVVPPGSAPALRAAMDRLYRDDEIAGAMGRRARLRYEKLFTGSLMAQRYAKTYREVLDEGLVAVKSEA</sequence>
<reference evidence="3" key="1">
    <citation type="submission" date="2021-02" db="EMBL/GenBank/DDBJ databases">
        <title>PHA producing bacteria isolated from coastal sediment in Guangdong, Shenzhen.</title>
        <authorList>
            <person name="Zheng W."/>
            <person name="Yu S."/>
            <person name="Huang Y."/>
        </authorList>
    </citation>
    <scope>NUCLEOTIDE SEQUENCE</scope>
    <source>
        <strain evidence="3">TN14-10</strain>
    </source>
</reference>
<name>A0A939IKP9_9GAMM</name>
<accession>A0A939IKP9</accession>
<dbReference type="InterPro" id="IPR028098">
    <property type="entry name" value="Glyco_trans_4-like_N"/>
</dbReference>
<proteinExistence type="predicted"/>
<dbReference type="Pfam" id="PF00534">
    <property type="entry name" value="Glycos_transf_1"/>
    <property type="match status" value="1"/>
</dbReference>
<dbReference type="SUPFAM" id="SSF53756">
    <property type="entry name" value="UDP-Glycosyltransferase/glycogen phosphorylase"/>
    <property type="match status" value="1"/>
</dbReference>
<dbReference type="PANTHER" id="PTHR12526">
    <property type="entry name" value="GLYCOSYLTRANSFERASE"/>
    <property type="match status" value="1"/>
</dbReference>
<dbReference type="EMBL" id="JAFKCZ010000001">
    <property type="protein sequence ID" value="MBN7795182.1"/>
    <property type="molecule type" value="Genomic_DNA"/>
</dbReference>
<evidence type="ECO:0000259" key="2">
    <source>
        <dbReference type="Pfam" id="PF13439"/>
    </source>
</evidence>
<evidence type="ECO:0000313" key="3">
    <source>
        <dbReference type="EMBL" id="MBN7795182.1"/>
    </source>
</evidence>
<protein>
    <submittedName>
        <fullName evidence="3">Glycosyltransferase</fullName>
    </submittedName>
</protein>
<evidence type="ECO:0000259" key="1">
    <source>
        <dbReference type="Pfam" id="PF00534"/>
    </source>
</evidence>
<feature type="domain" description="Glycosyl transferase family 1" evidence="1">
    <location>
        <begin position="194"/>
        <end position="347"/>
    </location>
</feature>
<comment type="caution">
    <text evidence="3">The sequence shown here is derived from an EMBL/GenBank/DDBJ whole genome shotgun (WGS) entry which is preliminary data.</text>
</comment>
<dbReference type="GO" id="GO:0016757">
    <property type="term" value="F:glycosyltransferase activity"/>
    <property type="evidence" value="ECO:0007669"/>
    <property type="project" value="InterPro"/>
</dbReference>
<keyword evidence="4" id="KW-1185">Reference proteome</keyword>
<dbReference type="Pfam" id="PF13439">
    <property type="entry name" value="Glyco_transf_4"/>
    <property type="match status" value="1"/>
</dbReference>
<dbReference type="Proteomes" id="UP000664303">
    <property type="component" value="Unassembled WGS sequence"/>
</dbReference>
<dbReference type="Gene3D" id="3.40.50.2000">
    <property type="entry name" value="Glycogen Phosphorylase B"/>
    <property type="match status" value="2"/>
</dbReference>
<feature type="domain" description="Glycosyltransferase subfamily 4-like N-terminal" evidence="2">
    <location>
        <begin position="16"/>
        <end position="173"/>
    </location>
</feature>